<dbReference type="GO" id="GO:0004984">
    <property type="term" value="F:olfactory receptor activity"/>
    <property type="evidence" value="ECO:0007669"/>
    <property type="project" value="InterPro"/>
</dbReference>
<keyword evidence="5 9" id="KW-1133">Transmembrane helix</keyword>
<evidence type="ECO:0000256" key="9">
    <source>
        <dbReference type="RuleBase" id="RU351113"/>
    </source>
</evidence>
<comment type="subcellular location">
    <subcellularLocation>
        <location evidence="9">Cell membrane</location>
        <topology evidence="9">Multi-pass membrane protein</topology>
    </subcellularLocation>
    <subcellularLocation>
        <location evidence="1">Membrane</location>
        <topology evidence="1">Multi-pass membrane protein</topology>
    </subcellularLocation>
</comment>
<keyword evidence="4 9" id="KW-0552">Olfaction</keyword>
<keyword evidence="6 9" id="KW-0472">Membrane</keyword>
<name>A0A076E999_9NEOP</name>
<evidence type="ECO:0000256" key="2">
    <source>
        <dbReference type="ARBA" id="ARBA00022606"/>
    </source>
</evidence>
<dbReference type="PANTHER" id="PTHR21137:SF42">
    <property type="entry name" value="ODORANT RECEPTOR 83A"/>
    <property type="match status" value="1"/>
</dbReference>
<evidence type="ECO:0000313" key="10">
    <source>
        <dbReference type="EMBL" id="AII01069.1"/>
    </source>
</evidence>
<comment type="caution">
    <text evidence="9">Lacks conserved residue(s) required for the propagation of feature annotation.</text>
</comment>
<keyword evidence="7 9" id="KW-0675">Receptor</keyword>
<dbReference type="InterPro" id="IPR004117">
    <property type="entry name" value="7tm6_olfct_rcpt"/>
</dbReference>
<evidence type="ECO:0000256" key="6">
    <source>
        <dbReference type="ARBA" id="ARBA00023136"/>
    </source>
</evidence>
<comment type="similarity">
    <text evidence="9">Belongs to the insect chemoreceptor superfamily. Heteromeric odorant receptor channel (TC 1.A.69) family.</text>
</comment>
<dbReference type="Pfam" id="PF02949">
    <property type="entry name" value="7tm_6"/>
    <property type="match status" value="1"/>
</dbReference>
<keyword evidence="8 9" id="KW-0807">Transducer</keyword>
<dbReference type="GO" id="GO:0005886">
    <property type="term" value="C:plasma membrane"/>
    <property type="evidence" value="ECO:0007669"/>
    <property type="project" value="UniProtKB-SubCell"/>
</dbReference>
<dbReference type="PANTHER" id="PTHR21137">
    <property type="entry name" value="ODORANT RECEPTOR"/>
    <property type="match status" value="1"/>
</dbReference>
<evidence type="ECO:0000256" key="7">
    <source>
        <dbReference type="ARBA" id="ARBA00023170"/>
    </source>
</evidence>
<keyword evidence="3 9" id="KW-0812">Transmembrane</keyword>
<evidence type="ECO:0000256" key="5">
    <source>
        <dbReference type="ARBA" id="ARBA00022989"/>
    </source>
</evidence>
<organism evidence="10">
    <name type="scientific">Dendrolimus houi</name>
    <dbReference type="NCBI Taxonomy" id="765132"/>
    <lineage>
        <taxon>Eukaryota</taxon>
        <taxon>Metazoa</taxon>
        <taxon>Ecdysozoa</taxon>
        <taxon>Arthropoda</taxon>
        <taxon>Hexapoda</taxon>
        <taxon>Insecta</taxon>
        <taxon>Pterygota</taxon>
        <taxon>Neoptera</taxon>
        <taxon>Endopterygota</taxon>
        <taxon>Lepidoptera</taxon>
        <taxon>Glossata</taxon>
        <taxon>Ditrysia</taxon>
        <taxon>Bombycoidea</taxon>
        <taxon>Lasiocampidae</taxon>
        <taxon>Dendrolimus</taxon>
    </lineage>
</organism>
<accession>A0A076E999</accession>
<sequence length="375" mass="43436">MKINLCHPETKINKYWVLTNMISFAPYTLSFFSVINCARYYLTKNDFFNAFRNGVPIVYYTCMVLNYVVLIKNRLGLRNLIEWTKSDYSKACGMDKRRKKIIEGYAATGKKVTIFWGYLLIISVSLFVAKSIFLTIYHSRRNGELRLAPFYDMHYPFNISELRVYNRWAYGGTYFLETYFTAMSALLFFCSIPLGTIFMLHACGQLELVKIQFENIFENDNVDENLNSIVQNLQYIYGFARKINECFTSMYEVTLKQSVLLLPFTSFAMIQSIKRGEITVEFAGILIQSMITCSIPCYYGDLLLQKGEDLRFAAYDCGWERVHKPSARKTLLIIMTRATRPVAIESIFSTISLDTLTDLYSQAYTIFNLLLQCGV</sequence>
<feature type="transmembrane region" description="Helical" evidence="9">
    <location>
        <begin position="21"/>
        <end position="42"/>
    </location>
</feature>
<evidence type="ECO:0000256" key="4">
    <source>
        <dbReference type="ARBA" id="ARBA00022725"/>
    </source>
</evidence>
<dbReference type="EMBL" id="KF487671">
    <property type="protein sequence ID" value="AII01069.1"/>
    <property type="molecule type" value="mRNA"/>
</dbReference>
<gene>
    <name evidence="10" type="primary">OR25</name>
</gene>
<dbReference type="GO" id="GO:0005549">
    <property type="term" value="F:odorant binding"/>
    <property type="evidence" value="ECO:0007669"/>
    <property type="project" value="InterPro"/>
</dbReference>
<keyword evidence="2 9" id="KW-0716">Sensory transduction</keyword>
<evidence type="ECO:0000256" key="1">
    <source>
        <dbReference type="ARBA" id="ARBA00004141"/>
    </source>
</evidence>
<dbReference type="GO" id="GO:0007165">
    <property type="term" value="P:signal transduction"/>
    <property type="evidence" value="ECO:0007669"/>
    <property type="project" value="UniProtKB-KW"/>
</dbReference>
<feature type="transmembrane region" description="Helical" evidence="9">
    <location>
        <begin position="115"/>
        <end position="137"/>
    </location>
</feature>
<evidence type="ECO:0000256" key="3">
    <source>
        <dbReference type="ARBA" id="ARBA00022692"/>
    </source>
</evidence>
<evidence type="ECO:0000256" key="8">
    <source>
        <dbReference type="ARBA" id="ARBA00023224"/>
    </source>
</evidence>
<feature type="transmembrane region" description="Helical" evidence="9">
    <location>
        <begin position="54"/>
        <end position="71"/>
    </location>
</feature>
<feature type="transmembrane region" description="Helical" evidence="9">
    <location>
        <begin position="179"/>
        <end position="200"/>
    </location>
</feature>
<reference evidence="10" key="1">
    <citation type="journal article" date="2014" name="Insect Biochem. Mol. Biol.">
        <title>Antennal transcriptome analysis and comparison of olfactory genes in two sympatric defoliators, Dendrolimus houi and Dendrolimus kikuchii (Lepidoptera: Lasiocampidae).</title>
        <authorList>
            <person name="Zhang S."/>
            <person name="Zhang Z."/>
            <person name="Wang H."/>
            <person name="Kong X."/>
        </authorList>
    </citation>
    <scope>NUCLEOTIDE SEQUENCE</scope>
</reference>
<protein>
    <recommendedName>
        <fullName evidence="9">Odorant receptor</fullName>
    </recommendedName>
</protein>
<dbReference type="AlphaFoldDB" id="A0A076E999"/>
<proteinExistence type="evidence at transcript level"/>